<reference evidence="7 8" key="1">
    <citation type="submission" date="2019-10" db="EMBL/GenBank/DDBJ databases">
        <title>New species of Slilvanegrellaceae.</title>
        <authorList>
            <person name="Pitt A."/>
            <person name="Hahn M.W."/>
        </authorList>
    </citation>
    <scope>NUCLEOTIDE SEQUENCE [LARGE SCALE GENOMIC DNA]</scope>
    <source>
        <strain evidence="7 8">SP-Ram-0.45-NSY-1</strain>
    </source>
</reference>
<evidence type="ECO:0000256" key="5">
    <source>
        <dbReference type="PIRSR" id="PIRSR036979-1"/>
    </source>
</evidence>
<keyword evidence="8" id="KW-1185">Reference proteome</keyword>
<proteinExistence type="inferred from homology"/>
<feature type="binding site" evidence="5">
    <location>
        <position position="293"/>
    </location>
    <ligand>
        <name>Mn(2+)</name>
        <dbReference type="ChEBI" id="CHEBI:29035"/>
        <label>1</label>
    </ligand>
</feature>
<feature type="binding site" evidence="5">
    <location>
        <position position="181"/>
    </location>
    <ligand>
        <name>Mn(2+)</name>
        <dbReference type="ChEBI" id="CHEBI:29035"/>
        <label>1</label>
    </ligand>
</feature>
<dbReference type="PIRSF" id="PIRSF036979">
    <property type="entry name" value="Arginase"/>
    <property type="match status" value="1"/>
</dbReference>
<evidence type="ECO:0000256" key="4">
    <source>
        <dbReference type="ARBA" id="ARBA00023211"/>
    </source>
</evidence>
<evidence type="ECO:0000256" key="3">
    <source>
        <dbReference type="ARBA" id="ARBA00022808"/>
    </source>
</evidence>
<accession>A0A6N6VR33</accession>
<evidence type="ECO:0000256" key="2">
    <source>
        <dbReference type="ARBA" id="ARBA00022801"/>
    </source>
</evidence>
<evidence type="ECO:0000256" key="1">
    <source>
        <dbReference type="ARBA" id="ARBA00022723"/>
    </source>
</evidence>
<evidence type="ECO:0008006" key="9">
    <source>
        <dbReference type="Google" id="ProtNLM"/>
    </source>
</evidence>
<dbReference type="RefSeq" id="WP_153421555.1">
    <property type="nucleotide sequence ID" value="NZ_WFLM01000005.1"/>
</dbReference>
<feature type="binding site" evidence="5">
    <location>
        <position position="291"/>
    </location>
    <ligand>
        <name>Mn(2+)</name>
        <dbReference type="ChEBI" id="CHEBI:29035"/>
        <label>1</label>
    </ligand>
</feature>
<dbReference type="GO" id="GO:0008783">
    <property type="term" value="F:agmatinase activity"/>
    <property type="evidence" value="ECO:0007669"/>
    <property type="project" value="TreeGrafter"/>
</dbReference>
<dbReference type="PANTHER" id="PTHR11358:SF35">
    <property type="entry name" value="FORMIMIDOYLGLUTAMASE"/>
    <property type="match status" value="1"/>
</dbReference>
<organism evidence="7 8">
    <name type="scientific">Silvanigrella paludirubra</name>
    <dbReference type="NCBI Taxonomy" id="2499159"/>
    <lineage>
        <taxon>Bacteria</taxon>
        <taxon>Pseudomonadati</taxon>
        <taxon>Bdellovibrionota</taxon>
        <taxon>Oligoflexia</taxon>
        <taxon>Silvanigrellales</taxon>
        <taxon>Silvanigrellaceae</taxon>
        <taxon>Silvanigrella</taxon>
    </lineage>
</organism>
<comment type="cofactor">
    <cofactor evidence="5">
        <name>Mn(2+)</name>
        <dbReference type="ChEBI" id="CHEBI:29035"/>
    </cofactor>
    <text evidence="5">Binds 2 manganese ions per subunit.</text>
</comment>
<dbReference type="PANTHER" id="PTHR11358">
    <property type="entry name" value="ARGINASE/AGMATINASE"/>
    <property type="match status" value="1"/>
</dbReference>
<dbReference type="Gene3D" id="3.40.800.10">
    <property type="entry name" value="Ureohydrolase domain"/>
    <property type="match status" value="1"/>
</dbReference>
<feature type="binding site" evidence="5">
    <location>
        <position position="185"/>
    </location>
    <ligand>
        <name>Mn(2+)</name>
        <dbReference type="ChEBI" id="CHEBI:29035"/>
        <label>1</label>
    </ligand>
</feature>
<evidence type="ECO:0000313" key="7">
    <source>
        <dbReference type="EMBL" id="KAB8037137.1"/>
    </source>
</evidence>
<dbReference type="GO" id="GO:0046872">
    <property type="term" value="F:metal ion binding"/>
    <property type="evidence" value="ECO:0007669"/>
    <property type="project" value="UniProtKB-KW"/>
</dbReference>
<gene>
    <name evidence="7" type="ORF">GCL60_15015</name>
</gene>
<protein>
    <recommendedName>
        <fullName evidence="9">Formimidoylglutamase</fullName>
    </recommendedName>
</protein>
<dbReference type="InterPro" id="IPR023696">
    <property type="entry name" value="Ureohydrolase_dom_sf"/>
</dbReference>
<name>A0A6N6VR33_9BACT</name>
<keyword evidence="3" id="KW-0369">Histidine metabolism</keyword>
<sequence>MATSVLQFLEPSKIKISNKKETIGLGISNISLLLKNTKNKNNLIKNKYIFIGIPDDRGVIANGGNPGAKDGPDSFRNCFYKLYDTCIRKFNPSTHKPFPPHLDNRDNSTLFSESFFDAGNIILADTIKETHERLASVVEYFLDHEAKMIFVIGGGHDFTYGSYKGHVSSRKNEIIPIVNFDAHFDLRPDDNGIINSGTAFYRIMKDLNANIIGGKGLLEIGIQRDRNPQSLTSFANQNQIQTVEYLALLNVWRDIAHGHAQTPLEHIRDHLDECAALGFDRIKGSVHISLCLDVFDQSIAPGTSASTPFGVQIKDLAQSITFIAKSQTCRVMDIAELCPSRDTLEMTSRLCASLVYRIALLREEYSSRLT</sequence>
<feature type="binding site" evidence="5">
    <location>
        <position position="156"/>
    </location>
    <ligand>
        <name>Mn(2+)</name>
        <dbReference type="ChEBI" id="CHEBI:29035"/>
        <label>1</label>
    </ligand>
</feature>
<comment type="similarity">
    <text evidence="6">Belongs to the arginase family.</text>
</comment>
<feature type="binding site" evidence="5">
    <location>
        <position position="183"/>
    </location>
    <ligand>
        <name>Mn(2+)</name>
        <dbReference type="ChEBI" id="CHEBI:29035"/>
        <label>1</label>
    </ligand>
</feature>
<keyword evidence="2" id="KW-0378">Hydrolase</keyword>
<dbReference type="Pfam" id="PF00491">
    <property type="entry name" value="Arginase"/>
    <property type="match status" value="1"/>
</dbReference>
<dbReference type="GO" id="GO:0033389">
    <property type="term" value="P:putrescine biosynthetic process from arginine, via agmatine"/>
    <property type="evidence" value="ECO:0007669"/>
    <property type="project" value="TreeGrafter"/>
</dbReference>
<dbReference type="SUPFAM" id="SSF52768">
    <property type="entry name" value="Arginase/deacetylase"/>
    <property type="match status" value="1"/>
</dbReference>
<dbReference type="AlphaFoldDB" id="A0A6N6VR33"/>
<keyword evidence="4 5" id="KW-0464">Manganese</keyword>
<evidence type="ECO:0000256" key="6">
    <source>
        <dbReference type="PROSITE-ProRule" id="PRU00742"/>
    </source>
</evidence>
<dbReference type="InterPro" id="IPR006035">
    <property type="entry name" value="Ureohydrolase"/>
</dbReference>
<evidence type="ECO:0000313" key="8">
    <source>
        <dbReference type="Proteomes" id="UP000437748"/>
    </source>
</evidence>
<dbReference type="GO" id="GO:0006547">
    <property type="term" value="P:L-histidine metabolic process"/>
    <property type="evidence" value="ECO:0007669"/>
    <property type="project" value="UniProtKB-KW"/>
</dbReference>
<dbReference type="OrthoDB" id="5290471at2"/>
<dbReference type="PROSITE" id="PS51409">
    <property type="entry name" value="ARGINASE_2"/>
    <property type="match status" value="1"/>
</dbReference>
<dbReference type="PRINTS" id="PR00116">
    <property type="entry name" value="ARGINASE"/>
</dbReference>
<keyword evidence="1 5" id="KW-0479">Metal-binding</keyword>
<dbReference type="Proteomes" id="UP000437748">
    <property type="component" value="Unassembled WGS sequence"/>
</dbReference>
<dbReference type="CDD" id="cd09988">
    <property type="entry name" value="Formimidoylglutamase"/>
    <property type="match status" value="1"/>
</dbReference>
<comment type="caution">
    <text evidence="7">The sequence shown here is derived from an EMBL/GenBank/DDBJ whole genome shotgun (WGS) entry which is preliminary data.</text>
</comment>
<dbReference type="EMBL" id="WFLM01000005">
    <property type="protein sequence ID" value="KAB8037137.1"/>
    <property type="molecule type" value="Genomic_DNA"/>
</dbReference>